<evidence type="ECO:0000256" key="1">
    <source>
        <dbReference type="SAM" id="SignalP"/>
    </source>
</evidence>
<sequence length="262" mass="30567">MRVHLFRLVVIFRVLALVFANLPSHNPLKEEIPIFKITAKTHDRNTISDFLQQVANKITNSPTNLSKFKAWSTSSNNGASLNNDAEKQCLEDSSIKYYIRSLTLTDQIYDASECRINMNPRMQSIIQPTYNVHNLILRENDTIQTQLKYVLVDEFNRYEQFKDYKFNDFENLNYDITCLIDYQQLMQVEFRETLIEVGLERRVEIDNSCEFNKLNLQFTGTAIDYVTSHVPLNGTFFCRKGRSSTCNRSIAESKNARYKLPD</sequence>
<feature type="chain" id="PRO_5042607112" evidence="1">
    <location>
        <begin position="21"/>
        <end position="262"/>
    </location>
</feature>
<gene>
    <name evidence="2" type="ORF">KGF56_001685</name>
</gene>
<dbReference type="Proteomes" id="UP001202479">
    <property type="component" value="Unassembled WGS sequence"/>
</dbReference>
<dbReference type="EMBL" id="JAHUZD010000028">
    <property type="protein sequence ID" value="KAI3405667.1"/>
    <property type="molecule type" value="Genomic_DNA"/>
</dbReference>
<evidence type="ECO:0000313" key="3">
    <source>
        <dbReference type="Proteomes" id="UP001202479"/>
    </source>
</evidence>
<protein>
    <submittedName>
        <fullName evidence="2">Uncharacterized protein</fullName>
    </submittedName>
</protein>
<evidence type="ECO:0000313" key="2">
    <source>
        <dbReference type="EMBL" id="KAI3405667.1"/>
    </source>
</evidence>
<dbReference type="GeneID" id="73379302"/>
<comment type="caution">
    <text evidence="2">The sequence shown here is derived from an EMBL/GenBank/DDBJ whole genome shotgun (WGS) entry which is preliminary data.</text>
</comment>
<keyword evidence="3" id="KW-1185">Reference proteome</keyword>
<organism evidence="2 3">
    <name type="scientific">Candida oxycetoniae</name>
    <dbReference type="NCBI Taxonomy" id="497107"/>
    <lineage>
        <taxon>Eukaryota</taxon>
        <taxon>Fungi</taxon>
        <taxon>Dikarya</taxon>
        <taxon>Ascomycota</taxon>
        <taxon>Saccharomycotina</taxon>
        <taxon>Pichiomycetes</taxon>
        <taxon>Debaryomycetaceae</taxon>
        <taxon>Candida/Lodderomyces clade</taxon>
        <taxon>Candida</taxon>
    </lineage>
</organism>
<dbReference type="AlphaFoldDB" id="A0AAI9SZ43"/>
<proteinExistence type="predicted"/>
<name>A0AAI9SZ43_9ASCO</name>
<accession>A0AAI9SZ43</accession>
<dbReference type="RefSeq" id="XP_049181412.1">
    <property type="nucleotide sequence ID" value="XM_049322834.1"/>
</dbReference>
<reference evidence="2" key="1">
    <citation type="journal article" date="2022" name="DNA Res.">
        <title>Genome analysis of five recently described species of the CUG-Ser clade uncovers Candida theae as a new hybrid lineage with pathogenic potential in the Candida parapsilosis species complex.</title>
        <authorList>
            <person name="Mixao V."/>
            <person name="Del Olmo V."/>
            <person name="Hegedusova E."/>
            <person name="Saus E."/>
            <person name="Pryszcz L."/>
            <person name="Cillingova A."/>
            <person name="Nosek J."/>
            <person name="Gabaldon T."/>
        </authorList>
    </citation>
    <scope>NUCLEOTIDE SEQUENCE</scope>
    <source>
        <strain evidence="2">CBS 10844</strain>
    </source>
</reference>
<feature type="signal peptide" evidence="1">
    <location>
        <begin position="1"/>
        <end position="20"/>
    </location>
</feature>
<keyword evidence="1" id="KW-0732">Signal</keyword>